<protein>
    <submittedName>
        <fullName evidence="2">Uncharacterized protein</fullName>
    </submittedName>
</protein>
<keyword evidence="1" id="KW-0472">Membrane</keyword>
<dbReference type="AlphaFoldDB" id="A0A5C5X7H5"/>
<reference evidence="2 3" key="1">
    <citation type="submission" date="2019-02" db="EMBL/GenBank/DDBJ databases">
        <title>Deep-cultivation of Planctomycetes and their phenomic and genomic characterization uncovers novel biology.</title>
        <authorList>
            <person name="Wiegand S."/>
            <person name="Jogler M."/>
            <person name="Boedeker C."/>
            <person name="Pinto D."/>
            <person name="Vollmers J."/>
            <person name="Rivas-Marin E."/>
            <person name="Kohn T."/>
            <person name="Peeters S.H."/>
            <person name="Heuer A."/>
            <person name="Rast P."/>
            <person name="Oberbeckmann S."/>
            <person name="Bunk B."/>
            <person name="Jeske O."/>
            <person name="Meyerdierks A."/>
            <person name="Storesund J.E."/>
            <person name="Kallscheuer N."/>
            <person name="Luecker S."/>
            <person name="Lage O.M."/>
            <person name="Pohl T."/>
            <person name="Merkel B.J."/>
            <person name="Hornburger P."/>
            <person name="Mueller R.-W."/>
            <person name="Bruemmer F."/>
            <person name="Labrenz M."/>
            <person name="Spormann A.M."/>
            <person name="Op Den Camp H."/>
            <person name="Overmann J."/>
            <person name="Amann R."/>
            <person name="Jetten M.S.M."/>
            <person name="Mascher T."/>
            <person name="Medema M.H."/>
            <person name="Devos D.P."/>
            <person name="Kaster A.-K."/>
            <person name="Ovreas L."/>
            <person name="Rohde M."/>
            <person name="Galperin M.Y."/>
            <person name="Jogler C."/>
        </authorList>
    </citation>
    <scope>NUCLEOTIDE SEQUENCE [LARGE SCALE GENOMIC DNA]</scope>
    <source>
        <strain evidence="2 3">KOR42</strain>
    </source>
</reference>
<accession>A0A5C5X7H5</accession>
<organism evidence="2 3">
    <name type="scientific">Thalassoglobus neptunius</name>
    <dbReference type="NCBI Taxonomy" id="1938619"/>
    <lineage>
        <taxon>Bacteria</taxon>
        <taxon>Pseudomonadati</taxon>
        <taxon>Planctomycetota</taxon>
        <taxon>Planctomycetia</taxon>
        <taxon>Planctomycetales</taxon>
        <taxon>Planctomycetaceae</taxon>
        <taxon>Thalassoglobus</taxon>
    </lineage>
</organism>
<name>A0A5C5X7H5_9PLAN</name>
<proteinExistence type="predicted"/>
<evidence type="ECO:0000256" key="1">
    <source>
        <dbReference type="SAM" id="Phobius"/>
    </source>
</evidence>
<dbReference type="Proteomes" id="UP000317243">
    <property type="component" value="Unassembled WGS sequence"/>
</dbReference>
<dbReference type="EMBL" id="SIHI01000001">
    <property type="protein sequence ID" value="TWT59077.1"/>
    <property type="molecule type" value="Genomic_DNA"/>
</dbReference>
<feature type="transmembrane region" description="Helical" evidence="1">
    <location>
        <begin position="37"/>
        <end position="55"/>
    </location>
</feature>
<comment type="caution">
    <text evidence="2">The sequence shown here is derived from an EMBL/GenBank/DDBJ whole genome shotgun (WGS) entry which is preliminary data.</text>
</comment>
<evidence type="ECO:0000313" key="3">
    <source>
        <dbReference type="Proteomes" id="UP000317243"/>
    </source>
</evidence>
<keyword evidence="1" id="KW-1133">Transmembrane helix</keyword>
<feature type="transmembrane region" description="Helical" evidence="1">
    <location>
        <begin position="67"/>
        <end position="85"/>
    </location>
</feature>
<keyword evidence="3" id="KW-1185">Reference proteome</keyword>
<evidence type="ECO:0000313" key="2">
    <source>
        <dbReference type="EMBL" id="TWT59077.1"/>
    </source>
</evidence>
<sequence length="104" mass="11544">MWMDFLIGLFAANAIPHFVFGRLDAGVLGLFGHSGRGNVLYSIVCVVIALTLFHMQHGLATLADHMILVGVLTIVASYWIGWPVIMRYLKRPLQSDSSSERDQV</sequence>
<gene>
    <name evidence="2" type="ORF">KOR42_24660</name>
</gene>
<keyword evidence="1" id="KW-0812">Transmembrane</keyword>